<comment type="similarity">
    <text evidence="1">Belongs to the AHA1 family.</text>
</comment>
<evidence type="ECO:0000259" key="2">
    <source>
        <dbReference type="Pfam" id="PF08327"/>
    </source>
</evidence>
<evidence type="ECO:0000313" key="4">
    <source>
        <dbReference type="Proteomes" id="UP001597213"/>
    </source>
</evidence>
<gene>
    <name evidence="3" type="ORF">ACFSCT_00535</name>
</gene>
<reference evidence="4" key="1">
    <citation type="journal article" date="2019" name="Int. J. Syst. Evol. Microbiol.">
        <title>The Global Catalogue of Microorganisms (GCM) 10K type strain sequencing project: providing services to taxonomists for standard genome sequencing and annotation.</title>
        <authorList>
            <consortium name="The Broad Institute Genomics Platform"/>
            <consortium name="The Broad Institute Genome Sequencing Center for Infectious Disease"/>
            <person name="Wu L."/>
            <person name="Ma J."/>
        </authorList>
    </citation>
    <scope>NUCLEOTIDE SEQUENCE [LARGE SCALE GENOMIC DNA]</scope>
    <source>
        <strain evidence="4">CCUG 56029</strain>
    </source>
</reference>
<organism evidence="3 4">
    <name type="scientific">Paracoccus pacificus</name>
    <dbReference type="NCBI Taxonomy" id="1463598"/>
    <lineage>
        <taxon>Bacteria</taxon>
        <taxon>Pseudomonadati</taxon>
        <taxon>Pseudomonadota</taxon>
        <taxon>Alphaproteobacteria</taxon>
        <taxon>Rhodobacterales</taxon>
        <taxon>Paracoccaceae</taxon>
        <taxon>Paracoccus</taxon>
    </lineage>
</organism>
<dbReference type="RefSeq" id="WP_379139339.1">
    <property type="nucleotide sequence ID" value="NZ_JBHUEN010000003.1"/>
</dbReference>
<evidence type="ECO:0000313" key="3">
    <source>
        <dbReference type="EMBL" id="MFD1880200.1"/>
    </source>
</evidence>
<dbReference type="Gene3D" id="3.30.530.20">
    <property type="match status" value="1"/>
</dbReference>
<sequence>MEQDLVMIEATIAAPRERVWQALTDPRELDGWLTLELDAPFKVGEMSTGTVYPIDEPMPWRSFTEVMEPPRQLVYRTPMVRIGEEITDDTSWLTTDTQLEPSGKDTYVRVIVTGLANAPIEERDTIVDDITGSWKYLLSELKAQVEE</sequence>
<accession>A0ABW4R2M9</accession>
<dbReference type="InterPro" id="IPR023393">
    <property type="entry name" value="START-like_dom_sf"/>
</dbReference>
<dbReference type="SUPFAM" id="SSF55961">
    <property type="entry name" value="Bet v1-like"/>
    <property type="match status" value="1"/>
</dbReference>
<dbReference type="Pfam" id="PF08327">
    <property type="entry name" value="AHSA1"/>
    <property type="match status" value="1"/>
</dbReference>
<feature type="domain" description="Activator of Hsp90 ATPase homologue 1/2-like C-terminal" evidence="2">
    <location>
        <begin position="13"/>
        <end position="145"/>
    </location>
</feature>
<dbReference type="Proteomes" id="UP001597213">
    <property type="component" value="Unassembled WGS sequence"/>
</dbReference>
<proteinExistence type="inferred from homology"/>
<comment type="caution">
    <text evidence="3">The sequence shown here is derived from an EMBL/GenBank/DDBJ whole genome shotgun (WGS) entry which is preliminary data.</text>
</comment>
<evidence type="ECO:0000256" key="1">
    <source>
        <dbReference type="ARBA" id="ARBA00006817"/>
    </source>
</evidence>
<keyword evidence="4" id="KW-1185">Reference proteome</keyword>
<dbReference type="InterPro" id="IPR013538">
    <property type="entry name" value="ASHA1/2-like_C"/>
</dbReference>
<name>A0ABW4R2M9_9RHOB</name>
<dbReference type="EMBL" id="JBHUEN010000003">
    <property type="protein sequence ID" value="MFD1880200.1"/>
    <property type="molecule type" value="Genomic_DNA"/>
</dbReference>
<protein>
    <submittedName>
        <fullName evidence="3">SRPBCC domain-containing protein</fullName>
    </submittedName>
</protein>